<dbReference type="Pfam" id="PF00149">
    <property type="entry name" value="Metallophos"/>
    <property type="match status" value="1"/>
</dbReference>
<feature type="transmembrane region" description="Helical" evidence="3">
    <location>
        <begin position="72"/>
        <end position="94"/>
    </location>
</feature>
<keyword evidence="1" id="KW-0479">Metal-binding</keyword>
<dbReference type="HOGENOM" id="CLU_025443_5_3_9"/>
<gene>
    <name evidence="5" type="ORF">HMPREF9555_00621</name>
</gene>
<dbReference type="SUPFAM" id="SSF56300">
    <property type="entry name" value="Metallo-dependent phosphatases"/>
    <property type="match status" value="1"/>
</dbReference>
<keyword evidence="3" id="KW-1133">Transmembrane helix</keyword>
<feature type="transmembrane region" description="Helical" evidence="3">
    <location>
        <begin position="39"/>
        <end position="60"/>
    </location>
</feature>
<dbReference type="InterPro" id="IPR051158">
    <property type="entry name" value="Metallophosphoesterase_sf"/>
</dbReference>
<evidence type="ECO:0000313" key="5">
    <source>
        <dbReference type="EMBL" id="EFW30160.1"/>
    </source>
</evidence>
<feature type="domain" description="Calcineurin-like phosphoesterase" evidence="4">
    <location>
        <begin position="160"/>
        <end position="331"/>
    </location>
</feature>
<evidence type="ECO:0000256" key="3">
    <source>
        <dbReference type="SAM" id="Phobius"/>
    </source>
</evidence>
<evidence type="ECO:0000256" key="1">
    <source>
        <dbReference type="ARBA" id="ARBA00022723"/>
    </source>
</evidence>
<evidence type="ECO:0000313" key="6">
    <source>
        <dbReference type="Proteomes" id="UP000004633"/>
    </source>
</evidence>
<keyword evidence="3" id="KW-0812">Transmembrane</keyword>
<dbReference type="Gene3D" id="3.60.21.10">
    <property type="match status" value="1"/>
</dbReference>
<dbReference type="AlphaFoldDB" id="E7N0X0"/>
<sequence length="390" mass="42772">MQKGAPLLIFTLILIGAVCLIFGASLYFLRYIAAGRRLLFARVGVAAFDILGIGSLILFIRNAFMHGWGAAVAFLIILFFTAQCITLAAVVAGVTLRYLRRRLLAAPYDPARRRMLTGAAAYPAAGLLLSGYGAFFERLHTVQNNYTIPIARLPHEAEGMVIAQISDMHLGPYFSVEDFEQLLGEVAARGADLLAVTGDLFDDERQNEAAAETLAAHVGDYSNGIWYCIGNHEYYHDGRRIVNAMAREGRVHVVLNGAKRVAGRSIYIAGVDYPFARGDGFYAEKTAVFKAAMADVPPDAVTVLLAHHPEFIDDAAARGNVPLTLTGHTHGSQFGFLGLPLFPVFKYTRGMVRIGDNYGYVHVGNGSWFPLRIGCPPEIAFFRLERKREQ</sequence>
<proteinExistence type="predicted"/>
<dbReference type="EMBL" id="AECV01000007">
    <property type="protein sequence ID" value="EFW30160.1"/>
    <property type="molecule type" value="Genomic_DNA"/>
</dbReference>
<keyword evidence="6" id="KW-1185">Reference proteome</keyword>
<accession>E7N0X0</accession>
<protein>
    <submittedName>
        <fullName evidence="5">Ser/Thr phosphatase family protein</fullName>
    </submittedName>
</protein>
<dbReference type="Proteomes" id="UP000004633">
    <property type="component" value="Unassembled WGS sequence"/>
</dbReference>
<dbReference type="InterPro" id="IPR004843">
    <property type="entry name" value="Calcineurin-like_PHP"/>
</dbReference>
<dbReference type="GO" id="GO:0008758">
    <property type="term" value="F:UDP-2,3-diacylglucosamine hydrolase activity"/>
    <property type="evidence" value="ECO:0007669"/>
    <property type="project" value="TreeGrafter"/>
</dbReference>
<dbReference type="STRING" id="749551.HMPREF9555_00621"/>
<keyword evidence="2" id="KW-0378">Hydrolase</keyword>
<dbReference type="InterPro" id="IPR029052">
    <property type="entry name" value="Metallo-depent_PP-like"/>
</dbReference>
<dbReference type="PANTHER" id="PTHR31302:SF31">
    <property type="entry name" value="PHOSPHODIESTERASE YAEI"/>
    <property type="match status" value="1"/>
</dbReference>
<dbReference type="GO" id="GO:0009245">
    <property type="term" value="P:lipid A biosynthetic process"/>
    <property type="evidence" value="ECO:0007669"/>
    <property type="project" value="TreeGrafter"/>
</dbReference>
<keyword evidence="3" id="KW-0472">Membrane</keyword>
<dbReference type="GO" id="GO:0016020">
    <property type="term" value="C:membrane"/>
    <property type="evidence" value="ECO:0007669"/>
    <property type="project" value="GOC"/>
</dbReference>
<dbReference type="PANTHER" id="PTHR31302">
    <property type="entry name" value="TRANSMEMBRANE PROTEIN WITH METALLOPHOSPHOESTERASE DOMAIN-RELATED"/>
    <property type="match status" value="1"/>
</dbReference>
<dbReference type="GO" id="GO:0046872">
    <property type="term" value="F:metal ion binding"/>
    <property type="evidence" value="ECO:0007669"/>
    <property type="project" value="UniProtKB-KW"/>
</dbReference>
<feature type="transmembrane region" description="Helical" evidence="3">
    <location>
        <begin position="6"/>
        <end position="27"/>
    </location>
</feature>
<evidence type="ECO:0000256" key="2">
    <source>
        <dbReference type="ARBA" id="ARBA00022801"/>
    </source>
</evidence>
<name>E7N0X0_9FIRM</name>
<reference evidence="5 6" key="1">
    <citation type="submission" date="2010-08" db="EMBL/GenBank/DDBJ databases">
        <authorList>
            <person name="Weinstock G."/>
            <person name="Sodergren E."/>
            <person name="Clifton S."/>
            <person name="Fulton L."/>
            <person name="Fulton B."/>
            <person name="Courtney L."/>
            <person name="Fronick C."/>
            <person name="Harrison M."/>
            <person name="Strong C."/>
            <person name="Farmer C."/>
            <person name="Delahaunty K."/>
            <person name="Markovic C."/>
            <person name="Hall O."/>
            <person name="Minx P."/>
            <person name="Tomlinson C."/>
            <person name="Mitreva M."/>
            <person name="Hou S."/>
            <person name="Chen J."/>
            <person name="Wollam A."/>
            <person name="Pepin K.H."/>
            <person name="Johnson M."/>
            <person name="Bhonagiri V."/>
            <person name="Zhang X."/>
            <person name="Suruliraj S."/>
            <person name="Warren W."/>
            <person name="Chinwalla A."/>
            <person name="Mardis E.R."/>
            <person name="Wilson R.K."/>
        </authorList>
    </citation>
    <scope>NUCLEOTIDE SEQUENCE [LARGE SCALE GENOMIC DNA]</scope>
    <source>
        <strain evidence="5 6">F0399</strain>
    </source>
</reference>
<evidence type="ECO:0000259" key="4">
    <source>
        <dbReference type="Pfam" id="PF00149"/>
    </source>
</evidence>
<organism evidence="5 6">
    <name type="scientific">Selenomonas artemidis F0399</name>
    <dbReference type="NCBI Taxonomy" id="749551"/>
    <lineage>
        <taxon>Bacteria</taxon>
        <taxon>Bacillati</taxon>
        <taxon>Bacillota</taxon>
        <taxon>Negativicutes</taxon>
        <taxon>Selenomonadales</taxon>
        <taxon>Selenomonadaceae</taxon>
        <taxon>Selenomonas</taxon>
    </lineage>
</organism>
<feature type="transmembrane region" description="Helical" evidence="3">
    <location>
        <begin position="115"/>
        <end position="135"/>
    </location>
</feature>
<comment type="caution">
    <text evidence="5">The sequence shown here is derived from an EMBL/GenBank/DDBJ whole genome shotgun (WGS) entry which is preliminary data.</text>
</comment>